<dbReference type="NCBIfam" id="TIGR00589">
    <property type="entry name" value="ogt"/>
    <property type="match status" value="1"/>
</dbReference>
<name>A0A1Y0D5J4_9GAMM</name>
<keyword evidence="5 9" id="KW-0808">Transferase</keyword>
<dbReference type="KEGG" id="opf:CBP31_09465"/>
<comment type="catalytic activity">
    <reaction evidence="1 9">
        <text>a 4-O-methyl-thymidine in DNA + L-cysteinyl-[protein] = a thymidine in DNA + S-methyl-L-cysteinyl-[protein]</text>
        <dbReference type="Rhea" id="RHEA:53428"/>
        <dbReference type="Rhea" id="RHEA-COMP:10131"/>
        <dbReference type="Rhea" id="RHEA-COMP:10132"/>
        <dbReference type="Rhea" id="RHEA-COMP:13555"/>
        <dbReference type="Rhea" id="RHEA-COMP:13556"/>
        <dbReference type="ChEBI" id="CHEBI:29950"/>
        <dbReference type="ChEBI" id="CHEBI:82612"/>
        <dbReference type="ChEBI" id="CHEBI:137386"/>
        <dbReference type="ChEBI" id="CHEBI:137387"/>
        <dbReference type="EC" id="2.1.1.63"/>
    </reaction>
</comment>
<dbReference type="InterPro" id="IPR001497">
    <property type="entry name" value="MethylDNA_cys_MeTrfase_AS"/>
</dbReference>
<dbReference type="PANTHER" id="PTHR10815">
    <property type="entry name" value="METHYLATED-DNA--PROTEIN-CYSTEINE METHYLTRANSFERASE"/>
    <property type="match status" value="1"/>
</dbReference>
<dbReference type="GO" id="GO:0006307">
    <property type="term" value="P:DNA alkylation repair"/>
    <property type="evidence" value="ECO:0007669"/>
    <property type="project" value="UniProtKB-UniRule"/>
</dbReference>
<keyword evidence="4 9" id="KW-0489">Methyltransferase</keyword>
<dbReference type="SUPFAM" id="SSF46767">
    <property type="entry name" value="Methylated DNA-protein cysteine methyltransferase, C-terminal domain"/>
    <property type="match status" value="1"/>
</dbReference>
<accession>A0A1Y0D5J4</accession>
<evidence type="ECO:0000259" key="11">
    <source>
        <dbReference type="Pfam" id="PF02870"/>
    </source>
</evidence>
<dbReference type="EMBL" id="CP021377">
    <property type="protein sequence ID" value="ART82823.1"/>
    <property type="molecule type" value="Genomic_DNA"/>
</dbReference>
<dbReference type="Pfam" id="PF01035">
    <property type="entry name" value="DNA_binding_1"/>
    <property type="match status" value="1"/>
</dbReference>
<comment type="miscellaneous">
    <text evidence="9">This enzyme catalyzes only one turnover and therefore is not strictly catalytic. According to one definition, an enzyme is a biocatalyst that acts repeatedly and over many reaction cycles.</text>
</comment>
<evidence type="ECO:0000256" key="1">
    <source>
        <dbReference type="ARBA" id="ARBA00001286"/>
    </source>
</evidence>
<dbReference type="PANTHER" id="PTHR10815:SF5">
    <property type="entry name" value="METHYLATED-DNA--PROTEIN-CYSTEINE METHYLTRANSFERASE"/>
    <property type="match status" value="1"/>
</dbReference>
<evidence type="ECO:0000256" key="7">
    <source>
        <dbReference type="ARBA" id="ARBA00023204"/>
    </source>
</evidence>
<dbReference type="RefSeq" id="WP_322348425.1">
    <property type="nucleotide sequence ID" value="NZ_CP021377.1"/>
</dbReference>
<dbReference type="InterPro" id="IPR014048">
    <property type="entry name" value="MethylDNA_cys_MeTrfase_DNA-bd"/>
</dbReference>
<keyword evidence="13" id="KW-1185">Reference proteome</keyword>
<evidence type="ECO:0000313" key="12">
    <source>
        <dbReference type="EMBL" id="ART82823.1"/>
    </source>
</evidence>
<comment type="catalytic activity">
    <reaction evidence="8 9">
        <text>a 6-O-methyl-2'-deoxyguanosine in DNA + L-cysteinyl-[protein] = S-methyl-L-cysteinyl-[protein] + a 2'-deoxyguanosine in DNA</text>
        <dbReference type="Rhea" id="RHEA:24000"/>
        <dbReference type="Rhea" id="RHEA-COMP:10131"/>
        <dbReference type="Rhea" id="RHEA-COMP:10132"/>
        <dbReference type="Rhea" id="RHEA-COMP:11367"/>
        <dbReference type="Rhea" id="RHEA-COMP:11368"/>
        <dbReference type="ChEBI" id="CHEBI:29950"/>
        <dbReference type="ChEBI" id="CHEBI:82612"/>
        <dbReference type="ChEBI" id="CHEBI:85445"/>
        <dbReference type="ChEBI" id="CHEBI:85448"/>
        <dbReference type="EC" id="2.1.1.63"/>
    </reaction>
</comment>
<evidence type="ECO:0000256" key="3">
    <source>
        <dbReference type="ARBA" id="ARBA00022490"/>
    </source>
</evidence>
<dbReference type="Pfam" id="PF02870">
    <property type="entry name" value="Methyltransf_1N"/>
    <property type="match status" value="1"/>
</dbReference>
<dbReference type="InterPro" id="IPR036217">
    <property type="entry name" value="MethylDNA_cys_MeTrfase_DNAb"/>
</dbReference>
<comment type="function">
    <text evidence="9">Involved in the cellular defense against the biological effects of O6-methylguanine (O6-MeG) and O4-methylthymine (O4-MeT) in DNA. Repairs the methylated nucleobase in DNA by stoichiometrically transferring the methyl group to a cysteine residue in the enzyme. This is a suicide reaction: the enzyme is irreversibly inactivated.</text>
</comment>
<keyword evidence="6 9" id="KW-0227">DNA damage</keyword>
<comment type="similarity">
    <text evidence="2 9">Belongs to the MGMT family.</text>
</comment>
<evidence type="ECO:0000313" key="13">
    <source>
        <dbReference type="Proteomes" id="UP000243937"/>
    </source>
</evidence>
<reference evidence="12 13" key="1">
    <citation type="journal article" date="2014" name="Int. J. Syst. Evol. Microbiol.">
        <title>Oceanisphaera profunda sp. nov., a marine bacterium isolated from deep-sea sediment, and emended description of the genus Oceanisphaera.</title>
        <authorList>
            <person name="Xu Z."/>
            <person name="Zhang X.Y."/>
            <person name="Su H.N."/>
            <person name="Yu Z.C."/>
            <person name="Liu C."/>
            <person name="Li H."/>
            <person name="Chen X.L."/>
            <person name="Song X.Y."/>
            <person name="Xie B.B."/>
            <person name="Qin Q.L."/>
            <person name="Zhou B.C."/>
            <person name="Shi M."/>
            <person name="Huang Y."/>
            <person name="Zhang Y.Z."/>
        </authorList>
    </citation>
    <scope>NUCLEOTIDE SEQUENCE [LARGE SCALE GENOMIC DNA]</scope>
    <source>
        <strain evidence="12 13">SM1222</strain>
    </source>
</reference>
<protein>
    <recommendedName>
        <fullName evidence="9">Methylated-DNA--protein-cysteine methyltransferase</fullName>
        <ecNumber evidence="9">2.1.1.63</ecNumber>
    </recommendedName>
    <alternativeName>
        <fullName evidence="9">6-O-methylguanine-DNA methyltransferase</fullName>
        <shortName evidence="9">MGMT</shortName>
    </alternativeName>
    <alternativeName>
        <fullName evidence="9">O-6-methylguanine-DNA-alkyltransferase</fullName>
    </alternativeName>
</protein>
<keyword evidence="3 9" id="KW-0963">Cytoplasm</keyword>
<dbReference type="GO" id="GO:0003908">
    <property type="term" value="F:methylated-DNA-[protein]-cysteine S-methyltransferase activity"/>
    <property type="evidence" value="ECO:0007669"/>
    <property type="project" value="UniProtKB-UniRule"/>
</dbReference>
<dbReference type="InterPro" id="IPR008332">
    <property type="entry name" value="MethylG_MeTrfase_N"/>
</dbReference>
<keyword evidence="7 9" id="KW-0234">DNA repair</keyword>
<dbReference type="CDD" id="cd06445">
    <property type="entry name" value="ATase"/>
    <property type="match status" value="1"/>
</dbReference>
<gene>
    <name evidence="12" type="ORF">CBP31_09465</name>
</gene>
<dbReference type="InterPro" id="IPR036388">
    <property type="entry name" value="WH-like_DNA-bd_sf"/>
</dbReference>
<evidence type="ECO:0000256" key="2">
    <source>
        <dbReference type="ARBA" id="ARBA00008711"/>
    </source>
</evidence>
<comment type="subcellular location">
    <subcellularLocation>
        <location evidence="9">Cytoplasm</location>
    </subcellularLocation>
</comment>
<evidence type="ECO:0000256" key="4">
    <source>
        <dbReference type="ARBA" id="ARBA00022603"/>
    </source>
</evidence>
<dbReference type="InterPro" id="IPR036631">
    <property type="entry name" value="MGMT_N_sf"/>
</dbReference>
<dbReference type="GO" id="GO:0032259">
    <property type="term" value="P:methylation"/>
    <property type="evidence" value="ECO:0007669"/>
    <property type="project" value="UniProtKB-KW"/>
</dbReference>
<dbReference type="Gene3D" id="3.30.160.70">
    <property type="entry name" value="Methylated DNA-protein cysteine methyltransferase domain"/>
    <property type="match status" value="1"/>
</dbReference>
<sequence length="176" mass="19072">MSTSSSQANDTEASYTQACPLGWITLATRTDANQQEVITALHFSDEVAAMIAPSTPLQQEACQQLDEYFAGSRQQFNLPLAPQGTAFQQQVWQALLTIAHGEHRSYKDIALSINNPKAMRAVGLANSRNPIALIIPCHRVIGASGKLVGYAGGITRKAWLLNHEASIQPMSKKPSL</sequence>
<evidence type="ECO:0000256" key="9">
    <source>
        <dbReference type="HAMAP-Rule" id="MF_00772"/>
    </source>
</evidence>
<dbReference type="FunFam" id="1.10.10.10:FF:000214">
    <property type="entry name" value="Methylated-DNA--protein-cysteine methyltransferase"/>
    <property type="match status" value="1"/>
</dbReference>
<dbReference type="Proteomes" id="UP000243937">
    <property type="component" value="Chromosome"/>
</dbReference>
<dbReference type="EC" id="2.1.1.63" evidence="9"/>
<dbReference type="Gene3D" id="1.10.10.10">
    <property type="entry name" value="Winged helix-like DNA-binding domain superfamily/Winged helix DNA-binding domain"/>
    <property type="match status" value="1"/>
</dbReference>
<evidence type="ECO:0000256" key="5">
    <source>
        <dbReference type="ARBA" id="ARBA00022679"/>
    </source>
</evidence>
<feature type="domain" description="Methylated-DNA-[protein]-cysteine S-methyltransferase DNA binding" evidence="10">
    <location>
        <begin position="86"/>
        <end position="165"/>
    </location>
</feature>
<dbReference type="HAMAP" id="MF_00772">
    <property type="entry name" value="OGT"/>
    <property type="match status" value="1"/>
</dbReference>
<proteinExistence type="inferred from homology"/>
<dbReference type="InterPro" id="IPR023546">
    <property type="entry name" value="MGMT"/>
</dbReference>
<dbReference type="AlphaFoldDB" id="A0A1Y0D5J4"/>
<organism evidence="12 13">
    <name type="scientific">Oceanisphaera profunda</name>
    <dbReference type="NCBI Taxonomy" id="1416627"/>
    <lineage>
        <taxon>Bacteria</taxon>
        <taxon>Pseudomonadati</taxon>
        <taxon>Pseudomonadota</taxon>
        <taxon>Gammaproteobacteria</taxon>
        <taxon>Aeromonadales</taxon>
        <taxon>Aeromonadaceae</taxon>
        <taxon>Oceanisphaera</taxon>
    </lineage>
</organism>
<dbReference type="PROSITE" id="PS00374">
    <property type="entry name" value="MGMT"/>
    <property type="match status" value="1"/>
</dbReference>
<dbReference type="SUPFAM" id="SSF53155">
    <property type="entry name" value="Methylated DNA-protein cysteine methyltransferase domain"/>
    <property type="match status" value="1"/>
</dbReference>
<evidence type="ECO:0000259" key="10">
    <source>
        <dbReference type="Pfam" id="PF01035"/>
    </source>
</evidence>
<dbReference type="GO" id="GO:0005737">
    <property type="term" value="C:cytoplasm"/>
    <property type="evidence" value="ECO:0007669"/>
    <property type="project" value="UniProtKB-SubCell"/>
</dbReference>
<feature type="domain" description="Methylguanine DNA methyltransferase ribonuclease-like" evidence="11">
    <location>
        <begin position="18"/>
        <end position="82"/>
    </location>
</feature>
<evidence type="ECO:0000256" key="8">
    <source>
        <dbReference type="ARBA" id="ARBA00049348"/>
    </source>
</evidence>
<evidence type="ECO:0000256" key="6">
    <source>
        <dbReference type="ARBA" id="ARBA00022763"/>
    </source>
</evidence>
<feature type="active site" description="Nucleophile; methyl group acceptor" evidence="9">
    <location>
        <position position="137"/>
    </location>
</feature>